<proteinExistence type="predicted"/>
<accession>A0A1X1EKR7</accession>
<gene>
    <name evidence="1" type="ORF">HA50_23185</name>
</gene>
<keyword evidence="2" id="KW-1185">Reference proteome</keyword>
<dbReference type="EMBL" id="MLJI01000002">
    <property type="protein sequence ID" value="ORM89527.1"/>
    <property type="molecule type" value="Genomic_DNA"/>
</dbReference>
<dbReference type="OrthoDB" id="1422790at2"/>
<evidence type="ECO:0000313" key="2">
    <source>
        <dbReference type="Proteomes" id="UP000193749"/>
    </source>
</evidence>
<dbReference type="RefSeq" id="WP_084879245.1">
    <property type="nucleotide sequence ID" value="NZ_JAGGMY010000002.1"/>
</dbReference>
<protein>
    <submittedName>
        <fullName evidence="1">Uncharacterized protein</fullName>
    </submittedName>
</protein>
<dbReference type="AlphaFoldDB" id="A0A1X1EKR7"/>
<sequence length="203" mass="22486">MFIPEEDKIAVFMTTLRVRKSFDIGNRLDPYIIVIATDKNNGVIRMSANHFAFPGSQVYQQIINPDNALLLYGPENPGEFLTLSIMLMDADTDIQNAGKKLEEVINSTATTADVIAKLTANPTVTVATMLAEQVLRGVAEIMRKNEDDPIMFVHDSWLQGLTPPYGINQYKLHASDAAEISLRVSPVSKKPQLNWLEIANVAV</sequence>
<comment type="caution">
    <text evidence="1">The sequence shown here is derived from an EMBL/GenBank/DDBJ whole genome shotgun (WGS) entry which is preliminary data.</text>
</comment>
<reference evidence="1 2" key="1">
    <citation type="journal article" date="2017" name="Antonie Van Leeuwenhoek">
        <title>Phylogenomic resolution of the bacterial genus Pantoea and its relationship with Erwinia and Tatumella.</title>
        <authorList>
            <person name="Palmer M."/>
            <person name="Steenkamp E.T."/>
            <person name="Coetzee M.P."/>
            <person name="Chan W.Y."/>
            <person name="van Zyl E."/>
            <person name="De Maayer P."/>
            <person name="Coutinho T.A."/>
            <person name="Blom J."/>
            <person name="Smits T.H."/>
            <person name="Duffy B."/>
            <person name="Venter S.N."/>
        </authorList>
    </citation>
    <scope>NUCLEOTIDE SEQUENCE [LARGE SCALE GENOMIC DNA]</scope>
    <source>
        <strain evidence="1 2">LMG 2657</strain>
    </source>
</reference>
<evidence type="ECO:0000313" key="1">
    <source>
        <dbReference type="EMBL" id="ORM89527.1"/>
    </source>
</evidence>
<dbReference type="Proteomes" id="UP000193749">
    <property type="component" value="Unassembled WGS sequence"/>
</dbReference>
<name>A0A1X1EKR7_PANCY</name>
<organism evidence="1 2">
    <name type="scientific">Pantoea cypripedii</name>
    <name type="common">Pectobacterium cypripedii</name>
    <name type="synonym">Erwinia cypripedii</name>
    <dbReference type="NCBI Taxonomy" id="55209"/>
    <lineage>
        <taxon>Bacteria</taxon>
        <taxon>Pseudomonadati</taxon>
        <taxon>Pseudomonadota</taxon>
        <taxon>Gammaproteobacteria</taxon>
        <taxon>Enterobacterales</taxon>
        <taxon>Erwiniaceae</taxon>
        <taxon>Pantoea</taxon>
    </lineage>
</organism>